<dbReference type="Proteomes" id="UP000008063">
    <property type="component" value="Unassembled WGS sequence"/>
</dbReference>
<reference evidence="2" key="1">
    <citation type="journal article" date="2011" name="Science">
        <title>The plant cell wall-decomposing machinery underlies the functional diversity of forest fungi.</title>
        <authorList>
            <person name="Eastwood D.C."/>
            <person name="Floudas D."/>
            <person name="Binder M."/>
            <person name="Majcherczyk A."/>
            <person name="Schneider P."/>
            <person name="Aerts A."/>
            <person name="Asiegbu F.O."/>
            <person name="Baker S.E."/>
            <person name="Barry K."/>
            <person name="Bendiksby M."/>
            <person name="Blumentritt M."/>
            <person name="Coutinho P.M."/>
            <person name="Cullen D."/>
            <person name="de Vries R.P."/>
            <person name="Gathman A."/>
            <person name="Goodell B."/>
            <person name="Henrissat B."/>
            <person name="Ihrmark K."/>
            <person name="Kauserud H."/>
            <person name="Kohler A."/>
            <person name="LaButti K."/>
            <person name="Lapidus A."/>
            <person name="Lavin J.L."/>
            <person name="Lee Y.-H."/>
            <person name="Lindquist E."/>
            <person name="Lilly W."/>
            <person name="Lucas S."/>
            <person name="Morin E."/>
            <person name="Murat C."/>
            <person name="Oguiza J.A."/>
            <person name="Park J."/>
            <person name="Pisabarro A.G."/>
            <person name="Riley R."/>
            <person name="Rosling A."/>
            <person name="Salamov A."/>
            <person name="Schmidt O."/>
            <person name="Schmutz J."/>
            <person name="Skrede I."/>
            <person name="Stenlid J."/>
            <person name="Wiebenga A."/>
            <person name="Xie X."/>
            <person name="Kuees U."/>
            <person name="Hibbett D.S."/>
            <person name="Hoffmeister D."/>
            <person name="Hoegberg N."/>
            <person name="Martin F."/>
            <person name="Grigoriev I.V."/>
            <person name="Watkinson S.C."/>
        </authorList>
    </citation>
    <scope>NUCLEOTIDE SEQUENCE [LARGE SCALE GENOMIC DNA]</scope>
    <source>
        <strain evidence="2">strain S7.3</strain>
    </source>
</reference>
<feature type="non-terminal residue" evidence="1">
    <location>
        <position position="1"/>
    </location>
</feature>
<dbReference type="OrthoDB" id="2669721at2759"/>
<gene>
    <name evidence="1" type="ORF">SERLA73DRAFT_28662</name>
</gene>
<sequence>ASTNHLFTSEPFLLLITAHGPAMAYLNRLVSHNGKYNCRFYYEVKRRLKENGKHYCPALLKPSGNYNITGLTHQDLD</sequence>
<name>F8QI74_SERL3</name>
<protein>
    <submittedName>
        <fullName evidence="1">Uncharacterized protein</fullName>
    </submittedName>
</protein>
<dbReference type="AlphaFoldDB" id="F8QI74"/>
<accession>F8QI74</accession>
<organism evidence="2">
    <name type="scientific">Serpula lacrymans var. lacrymans (strain S7.3)</name>
    <name type="common">Dry rot fungus</name>
    <dbReference type="NCBI Taxonomy" id="936435"/>
    <lineage>
        <taxon>Eukaryota</taxon>
        <taxon>Fungi</taxon>
        <taxon>Dikarya</taxon>
        <taxon>Basidiomycota</taxon>
        <taxon>Agaricomycotina</taxon>
        <taxon>Agaricomycetes</taxon>
        <taxon>Agaricomycetidae</taxon>
        <taxon>Boletales</taxon>
        <taxon>Coniophorineae</taxon>
        <taxon>Serpulaceae</taxon>
        <taxon>Serpula</taxon>
    </lineage>
</organism>
<keyword evidence="2" id="KW-1185">Reference proteome</keyword>
<dbReference type="InParanoid" id="F8QI74"/>
<dbReference type="EMBL" id="GL945520">
    <property type="protein sequence ID" value="EGN91976.1"/>
    <property type="molecule type" value="Genomic_DNA"/>
</dbReference>
<dbReference type="HOGENOM" id="CLU_148805_2_0_1"/>
<evidence type="ECO:0000313" key="1">
    <source>
        <dbReference type="EMBL" id="EGN91976.1"/>
    </source>
</evidence>
<evidence type="ECO:0000313" key="2">
    <source>
        <dbReference type="Proteomes" id="UP000008063"/>
    </source>
</evidence>
<feature type="non-terminal residue" evidence="1">
    <location>
        <position position="77"/>
    </location>
</feature>
<dbReference type="STRING" id="936435.F8QI74"/>
<proteinExistence type="predicted"/>